<dbReference type="PROSITE" id="PS50072">
    <property type="entry name" value="CSA_PPIASE_2"/>
    <property type="match status" value="1"/>
</dbReference>
<dbReference type="Pfam" id="PF00160">
    <property type="entry name" value="Pro_isomerase"/>
    <property type="match status" value="1"/>
</dbReference>
<dbReference type="GO" id="GO:0003755">
    <property type="term" value="F:peptidyl-prolyl cis-trans isomerase activity"/>
    <property type="evidence" value="ECO:0007669"/>
    <property type="project" value="UniProtKB-EC"/>
</dbReference>
<sequence length="226" mass="26213">MRYFLYFLLATLMILSCSDEKYREESNSKSTTKRTKKIKKAQPLDSINRNNTVAFLKKYGNENRETKAVLHTHFGDIHLKLYEETPLHRANFIFLSKMGYFDTTCFYRVVPNFIIQGGNSENLTTNAMRNSYQNYRIPPEMSVQLKHKYGAVAAARDWEDNPGKVSNPFEFYIIQARSGAHHLDNEHTVFGEVTSGFSVIDIIVNLETGSDEWPLEDVFMRIEVFE</sequence>
<dbReference type="InterPro" id="IPR002130">
    <property type="entry name" value="Cyclophilin-type_PPIase_dom"/>
</dbReference>
<dbReference type="SUPFAM" id="SSF50891">
    <property type="entry name" value="Cyclophilin-like"/>
    <property type="match status" value="1"/>
</dbReference>
<comment type="caution">
    <text evidence="5">The sequence shown here is derived from an EMBL/GenBank/DDBJ whole genome shotgun (WGS) entry which is preliminary data.</text>
</comment>
<accession>A0ABW3Y523</accession>
<dbReference type="RefSeq" id="WP_377179002.1">
    <property type="nucleotide sequence ID" value="NZ_JBHTMY010000003.1"/>
</dbReference>
<dbReference type="InterPro" id="IPR044666">
    <property type="entry name" value="Cyclophilin_A-like"/>
</dbReference>
<comment type="catalytic activity">
    <reaction evidence="3">
        <text>[protein]-peptidylproline (omega=180) = [protein]-peptidylproline (omega=0)</text>
        <dbReference type="Rhea" id="RHEA:16237"/>
        <dbReference type="Rhea" id="RHEA-COMP:10747"/>
        <dbReference type="Rhea" id="RHEA-COMP:10748"/>
        <dbReference type="ChEBI" id="CHEBI:83833"/>
        <dbReference type="ChEBI" id="CHEBI:83834"/>
        <dbReference type="EC" id="5.2.1.8"/>
    </reaction>
</comment>
<evidence type="ECO:0000313" key="5">
    <source>
        <dbReference type="EMBL" id="MFD1316192.1"/>
    </source>
</evidence>
<proteinExistence type="inferred from homology"/>
<feature type="domain" description="PPIase cyclophilin-type" evidence="4">
    <location>
        <begin position="75"/>
        <end position="220"/>
    </location>
</feature>
<dbReference type="Gene3D" id="2.40.100.10">
    <property type="entry name" value="Cyclophilin-like"/>
    <property type="match status" value="1"/>
</dbReference>
<keyword evidence="6" id="KW-1185">Reference proteome</keyword>
<evidence type="ECO:0000313" key="6">
    <source>
        <dbReference type="Proteomes" id="UP001597201"/>
    </source>
</evidence>
<evidence type="ECO:0000256" key="3">
    <source>
        <dbReference type="RuleBase" id="RU363019"/>
    </source>
</evidence>
<keyword evidence="1 3" id="KW-0697">Rotamase</keyword>
<evidence type="ECO:0000256" key="1">
    <source>
        <dbReference type="ARBA" id="ARBA00023110"/>
    </source>
</evidence>
<keyword evidence="2 3" id="KW-0413">Isomerase</keyword>
<dbReference type="PROSITE" id="PS51257">
    <property type="entry name" value="PROKAR_LIPOPROTEIN"/>
    <property type="match status" value="1"/>
</dbReference>
<comment type="function">
    <text evidence="3">PPIases accelerate the folding of proteins. It catalyzes the cis-trans isomerization of proline imidic peptide bonds in oligopeptides.</text>
</comment>
<dbReference type="PANTHER" id="PTHR45625">
    <property type="entry name" value="PEPTIDYL-PROLYL CIS-TRANS ISOMERASE-RELATED"/>
    <property type="match status" value="1"/>
</dbReference>
<reference evidence="6" key="1">
    <citation type="journal article" date="2019" name="Int. J. Syst. Evol. Microbiol.">
        <title>The Global Catalogue of Microorganisms (GCM) 10K type strain sequencing project: providing services to taxonomists for standard genome sequencing and annotation.</title>
        <authorList>
            <consortium name="The Broad Institute Genomics Platform"/>
            <consortium name="The Broad Institute Genome Sequencing Center for Infectious Disease"/>
            <person name="Wu L."/>
            <person name="Ma J."/>
        </authorList>
    </citation>
    <scope>NUCLEOTIDE SEQUENCE [LARGE SCALE GENOMIC DNA]</scope>
    <source>
        <strain evidence="6">CCUG 61485</strain>
    </source>
</reference>
<gene>
    <name evidence="5" type="ORF">ACFQ39_11245</name>
</gene>
<dbReference type="PRINTS" id="PR00153">
    <property type="entry name" value="CSAPPISMRASE"/>
</dbReference>
<evidence type="ECO:0000259" key="4">
    <source>
        <dbReference type="PROSITE" id="PS50072"/>
    </source>
</evidence>
<dbReference type="CDD" id="cd00317">
    <property type="entry name" value="cyclophilin"/>
    <property type="match status" value="1"/>
</dbReference>
<evidence type="ECO:0000256" key="2">
    <source>
        <dbReference type="ARBA" id="ARBA00023235"/>
    </source>
</evidence>
<organism evidence="5 6">
    <name type="scientific">Namhaeicola litoreus</name>
    <dbReference type="NCBI Taxonomy" id="1052145"/>
    <lineage>
        <taxon>Bacteria</taxon>
        <taxon>Pseudomonadati</taxon>
        <taxon>Bacteroidota</taxon>
        <taxon>Flavobacteriia</taxon>
        <taxon>Flavobacteriales</taxon>
        <taxon>Flavobacteriaceae</taxon>
        <taxon>Namhaeicola</taxon>
    </lineage>
</organism>
<dbReference type="Proteomes" id="UP001597201">
    <property type="component" value="Unassembled WGS sequence"/>
</dbReference>
<dbReference type="PANTHER" id="PTHR45625:SF4">
    <property type="entry name" value="PEPTIDYLPROLYL ISOMERASE DOMAIN AND WD REPEAT-CONTAINING PROTEIN 1"/>
    <property type="match status" value="1"/>
</dbReference>
<protein>
    <recommendedName>
        <fullName evidence="3">Peptidyl-prolyl cis-trans isomerase</fullName>
        <shortName evidence="3">PPIase</shortName>
        <ecNumber evidence="3">5.2.1.8</ecNumber>
    </recommendedName>
</protein>
<dbReference type="EMBL" id="JBHTMY010000003">
    <property type="protein sequence ID" value="MFD1316192.1"/>
    <property type="molecule type" value="Genomic_DNA"/>
</dbReference>
<dbReference type="EC" id="5.2.1.8" evidence="3"/>
<name>A0ABW3Y523_9FLAO</name>
<dbReference type="InterPro" id="IPR029000">
    <property type="entry name" value="Cyclophilin-like_dom_sf"/>
</dbReference>
<comment type="similarity">
    <text evidence="3">Belongs to the cyclophilin-type PPIase family.</text>
</comment>